<proteinExistence type="predicted"/>
<name>A0ABR3D0A5_NEUIN</name>
<feature type="compositionally biased region" description="Basic and acidic residues" evidence="1">
    <location>
        <begin position="38"/>
        <end position="69"/>
    </location>
</feature>
<organism evidence="2 3">
    <name type="scientific">Neurospora intermedia</name>
    <dbReference type="NCBI Taxonomy" id="5142"/>
    <lineage>
        <taxon>Eukaryota</taxon>
        <taxon>Fungi</taxon>
        <taxon>Dikarya</taxon>
        <taxon>Ascomycota</taxon>
        <taxon>Pezizomycotina</taxon>
        <taxon>Sordariomycetes</taxon>
        <taxon>Sordariomycetidae</taxon>
        <taxon>Sordariales</taxon>
        <taxon>Sordariaceae</taxon>
        <taxon>Neurospora</taxon>
    </lineage>
</organism>
<accession>A0ABR3D0A5</accession>
<keyword evidence="3" id="KW-1185">Reference proteome</keyword>
<evidence type="ECO:0000313" key="3">
    <source>
        <dbReference type="Proteomes" id="UP001451303"/>
    </source>
</evidence>
<comment type="caution">
    <text evidence="2">The sequence shown here is derived from an EMBL/GenBank/DDBJ whole genome shotgun (WGS) entry which is preliminary data.</text>
</comment>
<evidence type="ECO:0000256" key="1">
    <source>
        <dbReference type="SAM" id="MobiDB-lite"/>
    </source>
</evidence>
<feature type="compositionally biased region" description="Polar residues" evidence="1">
    <location>
        <begin position="77"/>
        <end position="95"/>
    </location>
</feature>
<gene>
    <name evidence="2" type="ORF">QR685DRAFT_557523</name>
</gene>
<dbReference type="Proteomes" id="UP001451303">
    <property type="component" value="Unassembled WGS sequence"/>
</dbReference>
<evidence type="ECO:0000313" key="2">
    <source>
        <dbReference type="EMBL" id="KAL0466106.1"/>
    </source>
</evidence>
<feature type="region of interest" description="Disordered" evidence="1">
    <location>
        <begin position="38"/>
        <end position="95"/>
    </location>
</feature>
<protein>
    <submittedName>
        <fullName evidence="2">Uncharacterized protein</fullName>
    </submittedName>
</protein>
<dbReference type="EMBL" id="JAVLET010000014">
    <property type="protein sequence ID" value="KAL0466106.1"/>
    <property type="molecule type" value="Genomic_DNA"/>
</dbReference>
<reference evidence="2 3" key="1">
    <citation type="submission" date="2023-09" db="EMBL/GenBank/DDBJ databases">
        <title>Multi-omics analysis of a traditional fermented food reveals byproduct-associated fungal strains for waste-to-food upcycling.</title>
        <authorList>
            <consortium name="Lawrence Berkeley National Laboratory"/>
            <person name="Rekdal V.M."/>
            <person name="Villalobos-Escobedo J.M."/>
            <person name="Rodriguez-Valeron N."/>
            <person name="Garcia M.O."/>
            <person name="Vasquez D.P."/>
            <person name="Damayanti I."/>
            <person name="Sorensen P.M."/>
            <person name="Baidoo E.E."/>
            <person name="De Carvalho A.C."/>
            <person name="Riley R."/>
            <person name="Lipzen A."/>
            <person name="He G."/>
            <person name="Yan M."/>
            <person name="Haridas S."/>
            <person name="Daum C."/>
            <person name="Yoshinaga Y."/>
            <person name="Ng V."/>
            <person name="Grigoriev I.V."/>
            <person name="Munk R."/>
            <person name="Nuraida L."/>
            <person name="Wijaya C.H."/>
            <person name="Morales P.-C."/>
            <person name="Keasling J.D."/>
        </authorList>
    </citation>
    <scope>NUCLEOTIDE SEQUENCE [LARGE SCALE GENOMIC DNA]</scope>
    <source>
        <strain evidence="2 3">FGSC 2613</strain>
    </source>
</reference>
<sequence>MGANYALSINIKFEDPNNKSPGKRGCVRNNVDTVDMKTKAGFEVRSGSDEQKGKDAGRKRGESTKKVVDEILGFDRTSGTNSPTSKIFTGASTYS</sequence>